<dbReference type="EMBL" id="SRLO01001625">
    <property type="protein sequence ID" value="TNN36389.1"/>
    <property type="molecule type" value="Genomic_DNA"/>
</dbReference>
<keyword evidence="2" id="KW-1185">Reference proteome</keyword>
<dbReference type="AlphaFoldDB" id="A0A4Z2F5J6"/>
<accession>A0A4Z2F5J6</accession>
<sequence length="67" mass="7487">MAITYICAEEPRVNICGIGGTWTGSYRELPGATRSYRELPSVRPTRYTATQCIALINQSVAYLEIYP</sequence>
<organism evidence="1 2">
    <name type="scientific">Liparis tanakae</name>
    <name type="common">Tanaka's snailfish</name>
    <dbReference type="NCBI Taxonomy" id="230148"/>
    <lineage>
        <taxon>Eukaryota</taxon>
        <taxon>Metazoa</taxon>
        <taxon>Chordata</taxon>
        <taxon>Craniata</taxon>
        <taxon>Vertebrata</taxon>
        <taxon>Euteleostomi</taxon>
        <taxon>Actinopterygii</taxon>
        <taxon>Neopterygii</taxon>
        <taxon>Teleostei</taxon>
        <taxon>Neoteleostei</taxon>
        <taxon>Acanthomorphata</taxon>
        <taxon>Eupercaria</taxon>
        <taxon>Perciformes</taxon>
        <taxon>Cottioidei</taxon>
        <taxon>Cottales</taxon>
        <taxon>Liparidae</taxon>
        <taxon>Liparis</taxon>
    </lineage>
</organism>
<proteinExistence type="predicted"/>
<dbReference type="Proteomes" id="UP000314294">
    <property type="component" value="Unassembled WGS sequence"/>
</dbReference>
<reference evidence="1 2" key="1">
    <citation type="submission" date="2019-03" db="EMBL/GenBank/DDBJ databases">
        <title>First draft genome of Liparis tanakae, snailfish: a comprehensive survey of snailfish specific genes.</title>
        <authorList>
            <person name="Kim W."/>
            <person name="Song I."/>
            <person name="Jeong J.-H."/>
            <person name="Kim D."/>
            <person name="Kim S."/>
            <person name="Ryu S."/>
            <person name="Song J.Y."/>
            <person name="Lee S.K."/>
        </authorList>
    </citation>
    <scope>NUCLEOTIDE SEQUENCE [LARGE SCALE GENOMIC DNA]</scope>
    <source>
        <tissue evidence="1">Muscle</tissue>
    </source>
</reference>
<comment type="caution">
    <text evidence="1">The sequence shown here is derived from an EMBL/GenBank/DDBJ whole genome shotgun (WGS) entry which is preliminary data.</text>
</comment>
<name>A0A4Z2F5J6_9TELE</name>
<evidence type="ECO:0000313" key="2">
    <source>
        <dbReference type="Proteomes" id="UP000314294"/>
    </source>
</evidence>
<protein>
    <submittedName>
        <fullName evidence="1">Uncharacterized protein</fullName>
    </submittedName>
</protein>
<gene>
    <name evidence="1" type="ORF">EYF80_053453</name>
</gene>
<evidence type="ECO:0000313" key="1">
    <source>
        <dbReference type="EMBL" id="TNN36389.1"/>
    </source>
</evidence>